<dbReference type="CDD" id="cd06193">
    <property type="entry name" value="siderophore_interacting"/>
    <property type="match status" value="1"/>
</dbReference>
<sequence length="280" mass="30467">MNAPIDSSAADAVRPAVRKVQHALKARLLQVRRKVMLTPHMVRITLAGEDLAGFVSEGFDDHVKLFFPAQPDAAVQLPTFGPKGPQWPEHAPRPVARDYTPRRYDAQAGELDIDFVLHGEGPATTWAAQARPGQFLGVAGPRGSFVVPLEYDWHLLIGDETALPAIARRLQELPAEARAIVVVETRDPSARLALESAASMKLQWVHGAADANDGPSALETAVRGLLLPEGMGYAWAAGEYSVIRGIREHLVRERGIDKACVRAASYWRRGPGASHEVFAD</sequence>
<reference evidence="3 4" key="1">
    <citation type="submission" date="2017-05" db="EMBL/GenBank/DDBJ databases">
        <title>Complete and WGS of Bordetella genogroups.</title>
        <authorList>
            <person name="Spilker T."/>
            <person name="LiPuma J."/>
        </authorList>
    </citation>
    <scope>NUCLEOTIDE SEQUENCE [LARGE SCALE GENOMIC DNA]</scope>
    <source>
        <strain evidence="3 4">AU7206</strain>
    </source>
</reference>
<dbReference type="InterPro" id="IPR039374">
    <property type="entry name" value="SIP_fam"/>
</dbReference>
<evidence type="ECO:0000256" key="1">
    <source>
        <dbReference type="ARBA" id="ARBA00035644"/>
    </source>
</evidence>
<comment type="similarity">
    <text evidence="1">Belongs to the SIP oxidoreductase family.</text>
</comment>
<dbReference type="InterPro" id="IPR017938">
    <property type="entry name" value="Riboflavin_synthase-like_b-brl"/>
</dbReference>
<dbReference type="FunFam" id="2.40.30.10:FF:000055">
    <property type="entry name" value="Siderophore-interacting family protein"/>
    <property type="match status" value="1"/>
</dbReference>
<accession>A0A1W6ZH05</accession>
<proteinExistence type="inferred from homology"/>
<dbReference type="PANTHER" id="PTHR30157">
    <property type="entry name" value="FERRIC REDUCTASE, NADPH-DEPENDENT"/>
    <property type="match status" value="1"/>
</dbReference>
<dbReference type="KEGG" id="bgm:CAL15_21375"/>
<dbReference type="SUPFAM" id="SSF63380">
    <property type="entry name" value="Riboflavin synthase domain-like"/>
    <property type="match status" value="1"/>
</dbReference>
<gene>
    <name evidence="3" type="ORF">CAL15_21375</name>
</gene>
<dbReference type="Proteomes" id="UP000194161">
    <property type="component" value="Chromosome"/>
</dbReference>
<dbReference type="Pfam" id="PF04954">
    <property type="entry name" value="SIP"/>
    <property type="match status" value="1"/>
</dbReference>
<dbReference type="InterPro" id="IPR039261">
    <property type="entry name" value="FNR_nucleotide-bd"/>
</dbReference>
<keyword evidence="4" id="KW-1185">Reference proteome</keyword>
<dbReference type="OrthoDB" id="9814826at2"/>
<dbReference type="PROSITE" id="PS51384">
    <property type="entry name" value="FAD_FR"/>
    <property type="match status" value="1"/>
</dbReference>
<evidence type="ECO:0000313" key="4">
    <source>
        <dbReference type="Proteomes" id="UP000194161"/>
    </source>
</evidence>
<dbReference type="InterPro" id="IPR013113">
    <property type="entry name" value="SIP_FAD-bd"/>
</dbReference>
<dbReference type="GO" id="GO:0016491">
    <property type="term" value="F:oxidoreductase activity"/>
    <property type="evidence" value="ECO:0007669"/>
    <property type="project" value="InterPro"/>
</dbReference>
<dbReference type="EMBL" id="CP021111">
    <property type="protein sequence ID" value="ARP96693.1"/>
    <property type="molecule type" value="Genomic_DNA"/>
</dbReference>
<dbReference type="AlphaFoldDB" id="A0A1W6ZH05"/>
<name>A0A1W6ZH05_9BORD</name>
<feature type="domain" description="FAD-binding FR-type" evidence="2">
    <location>
        <begin position="24"/>
        <end position="148"/>
    </location>
</feature>
<dbReference type="Pfam" id="PF08021">
    <property type="entry name" value="FAD_binding_9"/>
    <property type="match status" value="1"/>
</dbReference>
<dbReference type="STRING" id="463040.CAL15_21375"/>
<dbReference type="InterPro" id="IPR017927">
    <property type="entry name" value="FAD-bd_FR_type"/>
</dbReference>
<evidence type="ECO:0000259" key="2">
    <source>
        <dbReference type="PROSITE" id="PS51384"/>
    </source>
</evidence>
<dbReference type="Gene3D" id="2.40.30.10">
    <property type="entry name" value="Translation factors"/>
    <property type="match status" value="1"/>
</dbReference>
<dbReference type="PANTHER" id="PTHR30157:SF0">
    <property type="entry name" value="NADPH-DEPENDENT FERRIC-CHELATE REDUCTASE"/>
    <property type="match status" value="1"/>
</dbReference>
<evidence type="ECO:0000313" key="3">
    <source>
        <dbReference type="EMBL" id="ARP96693.1"/>
    </source>
</evidence>
<organism evidence="3 4">
    <name type="scientific">Bordetella genomosp. 13</name>
    <dbReference type="NCBI Taxonomy" id="463040"/>
    <lineage>
        <taxon>Bacteria</taxon>
        <taxon>Pseudomonadati</taxon>
        <taxon>Pseudomonadota</taxon>
        <taxon>Betaproteobacteria</taxon>
        <taxon>Burkholderiales</taxon>
        <taxon>Alcaligenaceae</taxon>
        <taxon>Bordetella</taxon>
    </lineage>
</organism>
<protein>
    <submittedName>
        <fullName evidence="3">NADPH-dependent ferric siderophore reductase</fullName>
    </submittedName>
</protein>
<dbReference type="Gene3D" id="3.40.50.80">
    <property type="entry name" value="Nucleotide-binding domain of ferredoxin-NADP reductase (FNR) module"/>
    <property type="match status" value="1"/>
</dbReference>
<dbReference type="InterPro" id="IPR007037">
    <property type="entry name" value="SIP_rossman_dom"/>
</dbReference>
<dbReference type="RefSeq" id="WP_086080339.1">
    <property type="nucleotide sequence ID" value="NZ_CP021111.1"/>
</dbReference>